<proteinExistence type="predicted"/>
<dbReference type="AlphaFoldDB" id="T1IUQ2"/>
<evidence type="ECO:0000313" key="2">
    <source>
        <dbReference type="Proteomes" id="UP000014500"/>
    </source>
</evidence>
<sequence>MDQTDSCARTRGTFGIGEESGCAKLCTLGLIQRIAKRIRGRALTYDGWNCKFLSPAVMARAGFVYLGYSDAVRCVYCGNCLETWVRNDKPLLEHLRHFPDCEFMKAVFEKGKTEAEFLFEKTNY</sequence>
<protein>
    <submittedName>
        <fullName evidence="1">Uncharacterized protein</fullName>
    </submittedName>
</protein>
<dbReference type="GO" id="GO:0005737">
    <property type="term" value="C:cytoplasm"/>
    <property type="evidence" value="ECO:0007669"/>
    <property type="project" value="TreeGrafter"/>
</dbReference>
<dbReference type="PROSITE" id="PS50143">
    <property type="entry name" value="BIR_REPEAT_2"/>
    <property type="match status" value="1"/>
</dbReference>
<dbReference type="SMART" id="SM00238">
    <property type="entry name" value="BIR"/>
    <property type="match status" value="1"/>
</dbReference>
<evidence type="ECO:0000313" key="1">
    <source>
        <dbReference type="EnsemblMetazoa" id="SMAR004880-PA"/>
    </source>
</evidence>
<dbReference type="Proteomes" id="UP000014500">
    <property type="component" value="Unassembled WGS sequence"/>
</dbReference>
<dbReference type="Pfam" id="PF00653">
    <property type="entry name" value="BIR"/>
    <property type="match status" value="1"/>
</dbReference>
<dbReference type="InterPro" id="IPR001370">
    <property type="entry name" value="BIR_rpt"/>
</dbReference>
<dbReference type="SUPFAM" id="SSF57924">
    <property type="entry name" value="Inhibitor of apoptosis (IAP) repeat"/>
    <property type="match status" value="1"/>
</dbReference>
<dbReference type="GO" id="GO:0005634">
    <property type="term" value="C:nucleus"/>
    <property type="evidence" value="ECO:0007669"/>
    <property type="project" value="TreeGrafter"/>
</dbReference>
<dbReference type="Gene3D" id="1.10.1170.10">
    <property type="entry name" value="Inhibitor Of Apoptosis Protein (2mihbC-IAP-1), Chain A"/>
    <property type="match status" value="1"/>
</dbReference>
<dbReference type="PANTHER" id="PTHR10044:SF139">
    <property type="entry name" value="DEATH-ASSOCIATED INHIBITOR OF APOPTOSIS 2"/>
    <property type="match status" value="1"/>
</dbReference>
<dbReference type="PhylomeDB" id="T1IUQ2"/>
<dbReference type="STRING" id="126957.T1IUQ2"/>
<dbReference type="CDD" id="cd00022">
    <property type="entry name" value="BIR"/>
    <property type="match status" value="1"/>
</dbReference>
<dbReference type="HOGENOM" id="CLU_2006774_0_0_1"/>
<dbReference type="EnsemblMetazoa" id="SMAR004880-RA">
    <property type="protein sequence ID" value="SMAR004880-PA"/>
    <property type="gene ID" value="SMAR004880"/>
</dbReference>
<dbReference type="EMBL" id="AFFK01019587">
    <property type="status" value="NOT_ANNOTATED_CDS"/>
    <property type="molecule type" value="Genomic_DNA"/>
</dbReference>
<reference evidence="2" key="1">
    <citation type="submission" date="2011-05" db="EMBL/GenBank/DDBJ databases">
        <authorList>
            <person name="Richards S.R."/>
            <person name="Qu J."/>
            <person name="Jiang H."/>
            <person name="Jhangiani S.N."/>
            <person name="Agravi P."/>
            <person name="Goodspeed R."/>
            <person name="Gross S."/>
            <person name="Mandapat C."/>
            <person name="Jackson L."/>
            <person name="Mathew T."/>
            <person name="Pu L."/>
            <person name="Thornton R."/>
            <person name="Saada N."/>
            <person name="Wilczek-Boney K.B."/>
            <person name="Lee S."/>
            <person name="Kovar C."/>
            <person name="Wu Y."/>
            <person name="Scherer S.E."/>
            <person name="Worley K.C."/>
            <person name="Muzny D.M."/>
            <person name="Gibbs R."/>
        </authorList>
    </citation>
    <scope>NUCLEOTIDE SEQUENCE</scope>
    <source>
        <strain evidence="2">Brora</strain>
    </source>
</reference>
<dbReference type="PANTHER" id="PTHR10044">
    <property type="entry name" value="INHIBITOR OF APOPTOSIS"/>
    <property type="match status" value="1"/>
</dbReference>
<name>T1IUQ2_STRMM</name>
<dbReference type="InterPro" id="IPR050784">
    <property type="entry name" value="IAP"/>
</dbReference>
<keyword evidence="2" id="KW-1185">Reference proteome</keyword>
<reference evidence="1" key="2">
    <citation type="submission" date="2015-02" db="UniProtKB">
        <authorList>
            <consortium name="EnsemblMetazoa"/>
        </authorList>
    </citation>
    <scope>IDENTIFICATION</scope>
</reference>
<dbReference type="eggNOG" id="KOG1101">
    <property type="taxonomic scope" value="Eukaryota"/>
</dbReference>
<organism evidence="1 2">
    <name type="scientific">Strigamia maritima</name>
    <name type="common">European centipede</name>
    <name type="synonym">Geophilus maritimus</name>
    <dbReference type="NCBI Taxonomy" id="126957"/>
    <lineage>
        <taxon>Eukaryota</taxon>
        <taxon>Metazoa</taxon>
        <taxon>Ecdysozoa</taxon>
        <taxon>Arthropoda</taxon>
        <taxon>Myriapoda</taxon>
        <taxon>Chilopoda</taxon>
        <taxon>Pleurostigmophora</taxon>
        <taxon>Geophilomorpha</taxon>
        <taxon>Linotaeniidae</taxon>
        <taxon>Strigamia</taxon>
    </lineage>
</organism>
<accession>T1IUQ2</accession>